<dbReference type="Proteomes" id="UP000019141">
    <property type="component" value="Unassembled WGS sequence"/>
</dbReference>
<dbReference type="GO" id="GO:0070967">
    <property type="term" value="F:coenzyme F420 binding"/>
    <property type="evidence" value="ECO:0007669"/>
    <property type="project" value="TreeGrafter"/>
</dbReference>
<dbReference type="HOGENOM" id="CLU_153068_0_0_7"/>
<reference evidence="3 4" key="1">
    <citation type="journal article" date="2014" name="Nature">
        <title>An environmental bacterial taxon with a large and distinct metabolic repertoire.</title>
        <authorList>
            <person name="Wilson M.C."/>
            <person name="Mori T."/>
            <person name="Ruckert C."/>
            <person name="Uria A.R."/>
            <person name="Helf M.J."/>
            <person name="Takada K."/>
            <person name="Gernert C."/>
            <person name="Steffens U.A."/>
            <person name="Heycke N."/>
            <person name="Schmitt S."/>
            <person name="Rinke C."/>
            <person name="Helfrich E.J."/>
            <person name="Brachmann A.O."/>
            <person name="Gurgui C."/>
            <person name="Wakimoto T."/>
            <person name="Kracht M."/>
            <person name="Crusemann M."/>
            <person name="Hentschel U."/>
            <person name="Abe I."/>
            <person name="Matsunaga S."/>
            <person name="Kalinowski J."/>
            <person name="Takeyama H."/>
            <person name="Piel J."/>
        </authorList>
    </citation>
    <scope>NUCLEOTIDE SEQUENCE [LARGE SCALE GENOMIC DNA]</scope>
    <source>
        <strain evidence="4">TSY1</strain>
    </source>
</reference>
<dbReference type="NCBIfam" id="TIGR03618">
    <property type="entry name" value="Rv1155_F420"/>
    <property type="match status" value="1"/>
</dbReference>
<gene>
    <name evidence="3" type="ORF">ETSY1_29225</name>
</gene>
<evidence type="ECO:0000259" key="2">
    <source>
        <dbReference type="Pfam" id="PF01243"/>
    </source>
</evidence>
<dbReference type="AlphaFoldDB" id="W4LDN8"/>
<evidence type="ECO:0000313" key="3">
    <source>
        <dbReference type="EMBL" id="ETW95790.1"/>
    </source>
</evidence>
<proteinExistence type="predicted"/>
<dbReference type="InterPro" id="IPR052019">
    <property type="entry name" value="F420H2_bilvrd_red/Heme_oxyg"/>
</dbReference>
<accession>W4LDN8</accession>
<dbReference type="Pfam" id="PF01243">
    <property type="entry name" value="PNPOx_N"/>
    <property type="match status" value="1"/>
</dbReference>
<dbReference type="InterPro" id="IPR011576">
    <property type="entry name" value="Pyridox_Oxase_N"/>
</dbReference>
<dbReference type="InterPro" id="IPR019920">
    <property type="entry name" value="F420-binding_dom_put"/>
</dbReference>
<comment type="caution">
    <text evidence="3">The sequence shown here is derived from an EMBL/GenBank/DDBJ whole genome shotgun (WGS) entry which is preliminary data.</text>
</comment>
<feature type="domain" description="Pyridoxamine 5'-phosphate oxidase N-terminal" evidence="2">
    <location>
        <begin position="6"/>
        <end position="124"/>
    </location>
</feature>
<dbReference type="InterPro" id="IPR012349">
    <property type="entry name" value="Split_barrel_FMN-bd"/>
</dbReference>
<evidence type="ECO:0000313" key="4">
    <source>
        <dbReference type="Proteomes" id="UP000019141"/>
    </source>
</evidence>
<sequence>MASMTPEAQKAFLAQTRLGFLSTLGHDGAPISIPIWFEWDGQCARMFTGATSPKIRRLQRDPRASLVIASALGEKEEWVSIEGTITIRTEGGIELAERLAQRYWDLSQPDRARTLQAWRDEASSLRLLELSPSRVRSYT</sequence>
<organism evidence="3 4">
    <name type="scientific">Entotheonella factor</name>
    <dbReference type="NCBI Taxonomy" id="1429438"/>
    <lineage>
        <taxon>Bacteria</taxon>
        <taxon>Pseudomonadati</taxon>
        <taxon>Nitrospinota/Tectimicrobiota group</taxon>
        <taxon>Candidatus Tectimicrobiota</taxon>
        <taxon>Candidatus Entotheonellia</taxon>
        <taxon>Candidatus Entotheonellales</taxon>
        <taxon>Candidatus Entotheonellaceae</taxon>
        <taxon>Candidatus Entotheonella</taxon>
    </lineage>
</organism>
<keyword evidence="4" id="KW-1185">Reference proteome</keyword>
<protein>
    <recommendedName>
        <fullName evidence="2">Pyridoxamine 5'-phosphate oxidase N-terminal domain-containing protein</fullName>
    </recommendedName>
</protein>
<dbReference type="GO" id="GO:0016627">
    <property type="term" value="F:oxidoreductase activity, acting on the CH-CH group of donors"/>
    <property type="evidence" value="ECO:0007669"/>
    <property type="project" value="TreeGrafter"/>
</dbReference>
<dbReference type="PANTHER" id="PTHR35176:SF6">
    <property type="entry name" value="HEME OXYGENASE HI_0854-RELATED"/>
    <property type="match status" value="1"/>
</dbReference>
<keyword evidence="1" id="KW-0560">Oxidoreductase</keyword>
<dbReference type="Gene3D" id="2.30.110.10">
    <property type="entry name" value="Electron Transport, Fmn-binding Protein, Chain A"/>
    <property type="match status" value="1"/>
</dbReference>
<name>W4LDN8_ENTF1</name>
<dbReference type="SUPFAM" id="SSF50475">
    <property type="entry name" value="FMN-binding split barrel"/>
    <property type="match status" value="1"/>
</dbReference>
<dbReference type="PANTHER" id="PTHR35176">
    <property type="entry name" value="HEME OXYGENASE HI_0854-RELATED"/>
    <property type="match status" value="1"/>
</dbReference>
<dbReference type="EMBL" id="AZHW01000871">
    <property type="protein sequence ID" value="ETW95790.1"/>
    <property type="molecule type" value="Genomic_DNA"/>
</dbReference>
<evidence type="ECO:0000256" key="1">
    <source>
        <dbReference type="ARBA" id="ARBA00023002"/>
    </source>
</evidence>
<dbReference type="GO" id="GO:0005829">
    <property type="term" value="C:cytosol"/>
    <property type="evidence" value="ECO:0007669"/>
    <property type="project" value="TreeGrafter"/>
</dbReference>